<organism evidence="7 8">
    <name type="scientific">Stereocaulon virgatum</name>
    <dbReference type="NCBI Taxonomy" id="373712"/>
    <lineage>
        <taxon>Eukaryota</taxon>
        <taxon>Fungi</taxon>
        <taxon>Dikarya</taxon>
        <taxon>Ascomycota</taxon>
        <taxon>Pezizomycotina</taxon>
        <taxon>Lecanoromycetes</taxon>
        <taxon>OSLEUM clade</taxon>
        <taxon>Lecanoromycetidae</taxon>
        <taxon>Lecanorales</taxon>
        <taxon>Lecanorineae</taxon>
        <taxon>Stereocaulaceae</taxon>
        <taxon>Stereocaulon</taxon>
    </lineage>
</organism>
<feature type="compositionally biased region" description="Polar residues" evidence="5">
    <location>
        <begin position="50"/>
        <end position="65"/>
    </location>
</feature>
<dbReference type="Gene3D" id="1.20.58.340">
    <property type="entry name" value="Magnesium transport protein CorA, transmembrane region"/>
    <property type="match status" value="1"/>
</dbReference>
<name>A0ABR3ZY58_9LECA</name>
<evidence type="ECO:0000313" key="8">
    <source>
        <dbReference type="Proteomes" id="UP001590950"/>
    </source>
</evidence>
<protein>
    <submittedName>
        <fullName evidence="7">Uncharacterized protein</fullName>
    </submittedName>
</protein>
<dbReference type="Proteomes" id="UP001590950">
    <property type="component" value="Unassembled WGS sequence"/>
</dbReference>
<sequence>MSDNSSELLPTIDGNSDSNTPLGHTAKQRTPYLSVSPAPVDYGSEDSSRRQSIAGSVSDDSTAPSRNPRPSADRSSRRKIARQLSPEEYSKSIAAHARRTSATSIYPGQNYRDLSDWLEAQQEHEGPRTGEDCLAVICDFGLKGSRRLKHLGVKSLKVISDSPSRPGPVKEAGRVLLLRGCPPAKWITTIGAKFGIDPEFVHRHLEFFTTIPARSAFALPSLRSSSANIVKLCTYTIVSRDASVTPIRKSDLQARRREEADSMATYRRNFQTKCQPGDSIVREFSTIDDQYSVIEQCISICVQRDEHGWIAIVWLDIGKDLSQGPQGPWTIRKYGNGHDRNRGTLPVMQHHPKMTVRQGTVESAIHSQHNHPMSCYNRNNDMHQSAALLPFEFDKFLDGRVAKDDTFYALHCIFQYVAFAEVQVLNLLEAQLEREVGVLTVERDQSHSLENLQFFSMFLDRHVRHISDALQVVKAKGHTNWPAKTDVCETSESAAKSIEEDFEDLWERALDLRRRCTEGMGVMMNRAVITESRKAIDQAERLKRLTVLATFFIPLSFTTSLFGMNFKEFGQGQLSAWLFAVVSAPVLILSYCAYVWDDRFNVVYQTCLAWTGKHLAKRKQASSQAV</sequence>
<dbReference type="InterPro" id="IPR045863">
    <property type="entry name" value="CorA_TM1_TM2"/>
</dbReference>
<keyword evidence="8" id="KW-1185">Reference proteome</keyword>
<evidence type="ECO:0000313" key="7">
    <source>
        <dbReference type="EMBL" id="KAL2037651.1"/>
    </source>
</evidence>
<feature type="transmembrane region" description="Helical" evidence="6">
    <location>
        <begin position="576"/>
        <end position="596"/>
    </location>
</feature>
<proteinExistence type="predicted"/>
<evidence type="ECO:0000256" key="3">
    <source>
        <dbReference type="ARBA" id="ARBA00022989"/>
    </source>
</evidence>
<evidence type="ECO:0000256" key="1">
    <source>
        <dbReference type="ARBA" id="ARBA00004141"/>
    </source>
</evidence>
<reference evidence="7 8" key="1">
    <citation type="submission" date="2024-09" db="EMBL/GenBank/DDBJ databases">
        <title>Rethinking Asexuality: The Enigmatic Case of Functional Sexual Genes in Lepraria (Stereocaulaceae).</title>
        <authorList>
            <person name="Doellman M."/>
            <person name="Sun Y."/>
            <person name="Barcenas-Pena A."/>
            <person name="Lumbsch H.T."/>
            <person name="Grewe F."/>
        </authorList>
    </citation>
    <scope>NUCLEOTIDE SEQUENCE [LARGE SCALE GENOMIC DNA]</scope>
    <source>
        <strain evidence="7 8">Mercado 3170</strain>
    </source>
</reference>
<evidence type="ECO:0000256" key="5">
    <source>
        <dbReference type="SAM" id="MobiDB-lite"/>
    </source>
</evidence>
<keyword evidence="4 6" id="KW-0472">Membrane</keyword>
<feature type="region of interest" description="Disordered" evidence="5">
    <location>
        <begin position="1"/>
        <end position="101"/>
    </location>
</feature>
<dbReference type="SUPFAM" id="SSF144083">
    <property type="entry name" value="Magnesium transport protein CorA, transmembrane region"/>
    <property type="match status" value="1"/>
</dbReference>
<keyword evidence="2 6" id="KW-0812">Transmembrane</keyword>
<accession>A0ABR3ZY58</accession>
<dbReference type="EMBL" id="JBEFKJ010000038">
    <property type="protein sequence ID" value="KAL2037651.1"/>
    <property type="molecule type" value="Genomic_DNA"/>
</dbReference>
<evidence type="ECO:0000256" key="2">
    <source>
        <dbReference type="ARBA" id="ARBA00022692"/>
    </source>
</evidence>
<feature type="compositionally biased region" description="Polar residues" evidence="5">
    <location>
        <begin position="1"/>
        <end position="22"/>
    </location>
</feature>
<comment type="caution">
    <text evidence="7">The sequence shown here is derived from an EMBL/GenBank/DDBJ whole genome shotgun (WGS) entry which is preliminary data.</text>
</comment>
<dbReference type="InterPro" id="IPR002523">
    <property type="entry name" value="MgTranspt_CorA/ZnTranspt_ZntB"/>
</dbReference>
<comment type="subcellular location">
    <subcellularLocation>
        <location evidence="1">Membrane</location>
        <topology evidence="1">Multi-pass membrane protein</topology>
    </subcellularLocation>
</comment>
<evidence type="ECO:0000256" key="4">
    <source>
        <dbReference type="ARBA" id="ARBA00023136"/>
    </source>
</evidence>
<dbReference type="Pfam" id="PF01544">
    <property type="entry name" value="CorA"/>
    <property type="match status" value="1"/>
</dbReference>
<evidence type="ECO:0000256" key="6">
    <source>
        <dbReference type="SAM" id="Phobius"/>
    </source>
</evidence>
<keyword evidence="3 6" id="KW-1133">Transmembrane helix</keyword>
<gene>
    <name evidence="7" type="ORF">N7G274_009596</name>
</gene>